<gene>
    <name evidence="1" type="ORF">OCTVUL_1B017218</name>
</gene>
<evidence type="ECO:0000313" key="1">
    <source>
        <dbReference type="EMBL" id="CAI9725392.1"/>
    </source>
</evidence>
<dbReference type="AlphaFoldDB" id="A0AA36F5N4"/>
<name>A0AA36F5N4_OCTVU</name>
<evidence type="ECO:0000313" key="2">
    <source>
        <dbReference type="Proteomes" id="UP001162480"/>
    </source>
</evidence>
<organism evidence="1 2">
    <name type="scientific">Octopus vulgaris</name>
    <name type="common">Common octopus</name>
    <dbReference type="NCBI Taxonomy" id="6645"/>
    <lineage>
        <taxon>Eukaryota</taxon>
        <taxon>Metazoa</taxon>
        <taxon>Spiralia</taxon>
        <taxon>Lophotrochozoa</taxon>
        <taxon>Mollusca</taxon>
        <taxon>Cephalopoda</taxon>
        <taxon>Coleoidea</taxon>
        <taxon>Octopodiformes</taxon>
        <taxon>Octopoda</taxon>
        <taxon>Incirrata</taxon>
        <taxon>Octopodidae</taxon>
        <taxon>Octopus</taxon>
    </lineage>
</organism>
<protein>
    <submittedName>
        <fullName evidence="1">Uncharacterized protein</fullName>
    </submittedName>
</protein>
<reference evidence="1" key="1">
    <citation type="submission" date="2023-08" db="EMBL/GenBank/DDBJ databases">
        <authorList>
            <person name="Alioto T."/>
            <person name="Alioto T."/>
            <person name="Gomez Garrido J."/>
        </authorList>
    </citation>
    <scope>NUCLEOTIDE SEQUENCE</scope>
</reference>
<dbReference type="Proteomes" id="UP001162480">
    <property type="component" value="Chromosome 7"/>
</dbReference>
<proteinExistence type="predicted"/>
<dbReference type="EMBL" id="OX597820">
    <property type="protein sequence ID" value="CAI9725392.1"/>
    <property type="molecule type" value="Genomic_DNA"/>
</dbReference>
<keyword evidence="2" id="KW-1185">Reference proteome</keyword>
<accession>A0AA36F5N4</accession>
<sequence length="117" mass="13981">MTHTHTHSLFLSLSHTHTCTHRHLSSDYLSSPSEEEAFRHDGNITRLLFHYIFYSEIFVLEKLYSYTEDFNFLVRFRCSIIELLVLYRHLLLINSFRILKFSIILNKSLLQSTNGWN</sequence>